<evidence type="ECO:0000256" key="2">
    <source>
        <dbReference type="ARBA" id="ARBA00010519"/>
    </source>
</evidence>
<geneLocation type="mitochondrion" evidence="12"/>
<evidence type="ECO:0000256" key="9">
    <source>
        <dbReference type="ARBA" id="ARBA00031586"/>
    </source>
</evidence>
<reference evidence="12" key="1">
    <citation type="submission" date="2018-05" db="EMBL/GenBank/DDBJ databases">
        <title>Complete sequence and characterization of the mitochondrial genome of Achilidae,using next generation sequencing.</title>
        <authorList>
            <person name="Xu S."/>
        </authorList>
    </citation>
    <scope>NUCLEOTIDE SEQUENCE</scope>
</reference>
<evidence type="ECO:0000256" key="10">
    <source>
        <dbReference type="ARBA" id="ARBA00049551"/>
    </source>
</evidence>
<evidence type="ECO:0000256" key="7">
    <source>
        <dbReference type="ARBA" id="ARBA00023027"/>
    </source>
</evidence>
<evidence type="ECO:0000256" key="3">
    <source>
        <dbReference type="ARBA" id="ARBA00016612"/>
    </source>
</evidence>
<keyword evidence="7" id="KW-0520">NAD</keyword>
<keyword evidence="5" id="KW-1278">Translocase</keyword>
<evidence type="ECO:0000256" key="1">
    <source>
        <dbReference type="ARBA" id="ARBA00004141"/>
    </source>
</evidence>
<keyword evidence="4 11" id="KW-0812">Transmembrane</keyword>
<dbReference type="InterPro" id="IPR039428">
    <property type="entry name" value="NUOK/Mnh_C1-like"/>
</dbReference>
<evidence type="ECO:0000256" key="8">
    <source>
        <dbReference type="ARBA" id="ARBA00023136"/>
    </source>
</evidence>
<evidence type="ECO:0000313" key="12">
    <source>
        <dbReference type="EMBL" id="AZZ89059.1"/>
    </source>
</evidence>
<evidence type="ECO:0000256" key="6">
    <source>
        <dbReference type="ARBA" id="ARBA00022989"/>
    </source>
</evidence>
<dbReference type="EMBL" id="MH324930">
    <property type="protein sequence ID" value="AZZ89059.1"/>
    <property type="molecule type" value="Genomic_DNA"/>
</dbReference>
<sequence length="90" mass="10593">MFIYEFVFFSGLFGLVMVRKHFLLCLLSLEFLIVSIYMFSLIFFSMYIYDYYFLILFLVLGVCDGVLGLSLLVYLIRKTSSDYIDILSLC</sequence>
<dbReference type="Gene3D" id="1.10.287.3510">
    <property type="match status" value="1"/>
</dbReference>
<dbReference type="GO" id="GO:0016020">
    <property type="term" value="C:membrane"/>
    <property type="evidence" value="ECO:0007669"/>
    <property type="project" value="UniProtKB-SubCell"/>
</dbReference>
<comment type="similarity">
    <text evidence="2">Belongs to the complex I subunit 4L family.</text>
</comment>
<keyword evidence="6 11" id="KW-1133">Transmembrane helix</keyword>
<feature type="transmembrane region" description="Helical" evidence="11">
    <location>
        <begin position="51"/>
        <end position="76"/>
    </location>
</feature>
<keyword evidence="12" id="KW-0496">Mitochondrion</keyword>
<dbReference type="GO" id="GO:0008137">
    <property type="term" value="F:NADH dehydrogenase (ubiquinone) activity"/>
    <property type="evidence" value="ECO:0007669"/>
    <property type="project" value="UniProtKB-EC"/>
</dbReference>
<gene>
    <name evidence="12" type="primary">nad4l</name>
</gene>
<dbReference type="Pfam" id="PF00420">
    <property type="entry name" value="Oxidored_q2"/>
    <property type="match status" value="1"/>
</dbReference>
<name>A0A510CQY6_9HEMI</name>
<evidence type="ECO:0000256" key="11">
    <source>
        <dbReference type="SAM" id="Phobius"/>
    </source>
</evidence>
<keyword evidence="8 11" id="KW-0472">Membrane</keyword>
<organism evidence="12">
    <name type="scientific">Plectoderini sp. SX-2018</name>
    <dbReference type="NCBI Taxonomy" id="2507541"/>
    <lineage>
        <taxon>Eukaryota</taxon>
        <taxon>Metazoa</taxon>
        <taxon>Ecdysozoa</taxon>
        <taxon>Arthropoda</taxon>
        <taxon>Hexapoda</taxon>
        <taxon>Insecta</taxon>
        <taxon>Pterygota</taxon>
        <taxon>Neoptera</taxon>
        <taxon>Paraneoptera</taxon>
        <taxon>Hemiptera</taxon>
        <taxon>Auchenorrhyncha</taxon>
        <taxon>Fulgoroidea</taxon>
        <taxon>Achilidae</taxon>
    </lineage>
</organism>
<feature type="transmembrane region" description="Helical" evidence="11">
    <location>
        <begin position="21"/>
        <end position="45"/>
    </location>
</feature>
<proteinExistence type="inferred from homology"/>
<dbReference type="AlphaFoldDB" id="A0A510CQY6"/>
<comment type="subcellular location">
    <subcellularLocation>
        <location evidence="1">Membrane</location>
        <topology evidence="1">Multi-pass membrane protein</topology>
    </subcellularLocation>
</comment>
<evidence type="ECO:0000256" key="4">
    <source>
        <dbReference type="ARBA" id="ARBA00022692"/>
    </source>
</evidence>
<protein>
    <recommendedName>
        <fullName evidence="3">NADH-ubiquinone oxidoreductase chain 4L</fullName>
    </recommendedName>
    <alternativeName>
        <fullName evidence="9">NADH dehydrogenase subunit 4L</fullName>
    </alternativeName>
</protein>
<evidence type="ECO:0000256" key="5">
    <source>
        <dbReference type="ARBA" id="ARBA00022967"/>
    </source>
</evidence>
<comment type="catalytic activity">
    <reaction evidence="10">
        <text>a ubiquinone + NADH + 5 H(+)(in) = a ubiquinol + NAD(+) + 4 H(+)(out)</text>
        <dbReference type="Rhea" id="RHEA:29091"/>
        <dbReference type="Rhea" id="RHEA-COMP:9565"/>
        <dbReference type="Rhea" id="RHEA-COMP:9566"/>
        <dbReference type="ChEBI" id="CHEBI:15378"/>
        <dbReference type="ChEBI" id="CHEBI:16389"/>
        <dbReference type="ChEBI" id="CHEBI:17976"/>
        <dbReference type="ChEBI" id="CHEBI:57540"/>
        <dbReference type="ChEBI" id="CHEBI:57945"/>
        <dbReference type="EC" id="7.1.1.2"/>
    </reaction>
</comment>
<accession>A0A510CQY6</accession>